<dbReference type="InterPro" id="IPR003604">
    <property type="entry name" value="Matrin/U1-like-C_Znf_C2H2"/>
</dbReference>
<evidence type="ECO:0000256" key="6">
    <source>
        <dbReference type="ARBA" id="ARBA00022771"/>
    </source>
</evidence>
<keyword evidence="6" id="KW-0863">Zinc-finger</keyword>
<keyword evidence="2" id="KW-0963">Cytoplasm</keyword>
<evidence type="ECO:0000256" key="5">
    <source>
        <dbReference type="ARBA" id="ARBA00022737"/>
    </source>
</evidence>
<dbReference type="Proteomes" id="UP000887565">
    <property type="component" value="Unplaced"/>
</dbReference>
<dbReference type="InterPro" id="IPR041661">
    <property type="entry name" value="ZN622/Rei1/Reh1_Znf-C2H2"/>
</dbReference>
<dbReference type="Gene3D" id="3.30.160.60">
    <property type="entry name" value="Classic Zinc Finger"/>
    <property type="match status" value="1"/>
</dbReference>
<dbReference type="GO" id="GO:0008270">
    <property type="term" value="F:zinc ion binding"/>
    <property type="evidence" value="ECO:0007669"/>
    <property type="project" value="UniProtKB-KW"/>
</dbReference>
<keyword evidence="7" id="KW-0862">Zinc</keyword>
<sequence length="403" mass="46033">MVEPAQNQLASNSFRHTCVACRVVFADQNAHREHFKSDFHRYNLKRKIADLAPVVYETFRCKVAEMALQKVDSLISAEENESKIHAHQQQQGKKCTICQKFYQSDAAYDNHCKSKKHLESVQKSITIQNSSSSAVVADDQISSTILSEDLNLEDDGSSWEDVESVSGGGEAITPRNCFFCPENCQDLQQNLHHMALKHGFFVVDLDYCVDLEGLLTYLGQKVGQGFVCLWCNEKGRRFKSLDAVQKHMIQKGHCRMYHDGEAMLEYEDFYDYSSSYPDAGDGKMDVDEEEEDINLSSLEVNGYELVLPSGATIGHRSLFVYFRQNLRPTNQICLSKTSKKANPVDQQFFGRYKALGWTSTSPALVKRKERDLAYLRKIRSKHYMRLGVKANKLQKHFKSQIDF</sequence>
<accession>A0A915JTA6</accession>
<dbReference type="PROSITE" id="PS00028">
    <property type="entry name" value="ZINC_FINGER_C2H2_1"/>
    <property type="match status" value="1"/>
</dbReference>
<evidence type="ECO:0000256" key="3">
    <source>
        <dbReference type="ARBA" id="ARBA00022517"/>
    </source>
</evidence>
<dbReference type="GO" id="GO:0005737">
    <property type="term" value="C:cytoplasm"/>
    <property type="evidence" value="ECO:0007669"/>
    <property type="project" value="UniProtKB-SubCell"/>
</dbReference>
<evidence type="ECO:0000256" key="7">
    <source>
        <dbReference type="ARBA" id="ARBA00022833"/>
    </source>
</evidence>
<evidence type="ECO:0000256" key="8">
    <source>
        <dbReference type="ARBA" id="ARBA00034126"/>
    </source>
</evidence>
<dbReference type="PANTHER" id="PTHR13182:SF8">
    <property type="entry name" value="CYTOPLASMIC 60S SUBUNIT BIOGENESIS FACTOR ZNF622"/>
    <property type="match status" value="1"/>
</dbReference>
<dbReference type="GO" id="GO:0003676">
    <property type="term" value="F:nucleic acid binding"/>
    <property type="evidence" value="ECO:0007669"/>
    <property type="project" value="InterPro"/>
</dbReference>
<organism evidence="10 11">
    <name type="scientific">Romanomermis culicivorax</name>
    <name type="common">Nematode worm</name>
    <dbReference type="NCBI Taxonomy" id="13658"/>
    <lineage>
        <taxon>Eukaryota</taxon>
        <taxon>Metazoa</taxon>
        <taxon>Ecdysozoa</taxon>
        <taxon>Nematoda</taxon>
        <taxon>Enoplea</taxon>
        <taxon>Dorylaimia</taxon>
        <taxon>Mermithida</taxon>
        <taxon>Mermithoidea</taxon>
        <taxon>Mermithidae</taxon>
        <taxon>Romanomermis</taxon>
    </lineage>
</organism>
<evidence type="ECO:0000256" key="4">
    <source>
        <dbReference type="ARBA" id="ARBA00022723"/>
    </source>
</evidence>
<evidence type="ECO:0000256" key="1">
    <source>
        <dbReference type="ARBA" id="ARBA00004496"/>
    </source>
</evidence>
<evidence type="ECO:0000313" key="11">
    <source>
        <dbReference type="WBParaSite" id="nRc.2.0.1.t29294-RA"/>
    </source>
</evidence>
<dbReference type="InterPro" id="IPR022755">
    <property type="entry name" value="Znf_C2H2_jaz"/>
</dbReference>
<keyword evidence="4" id="KW-0479">Metal-binding</keyword>
<name>A0A915JTA6_ROMCU</name>
<dbReference type="SMART" id="SM00355">
    <property type="entry name" value="ZnF_C2H2"/>
    <property type="match status" value="4"/>
</dbReference>
<dbReference type="SMART" id="SM00451">
    <property type="entry name" value="ZnF_U1"/>
    <property type="match status" value="2"/>
</dbReference>
<dbReference type="Pfam" id="PF12171">
    <property type="entry name" value="zf-C2H2_jaz"/>
    <property type="match status" value="1"/>
</dbReference>
<comment type="similarity">
    <text evidence="8">Belongs to the REI1 family.</text>
</comment>
<dbReference type="GO" id="GO:0030687">
    <property type="term" value="C:preribosome, large subunit precursor"/>
    <property type="evidence" value="ECO:0007669"/>
    <property type="project" value="TreeGrafter"/>
</dbReference>
<dbReference type="OMA" id="WTQTQQQ"/>
<dbReference type="PANTHER" id="PTHR13182">
    <property type="entry name" value="ZINC FINGER PROTEIN 622"/>
    <property type="match status" value="1"/>
</dbReference>
<evidence type="ECO:0000256" key="2">
    <source>
        <dbReference type="ARBA" id="ARBA00022490"/>
    </source>
</evidence>
<dbReference type="InterPro" id="IPR036236">
    <property type="entry name" value="Znf_C2H2_sf"/>
</dbReference>
<dbReference type="Pfam" id="PF12874">
    <property type="entry name" value="zf-met"/>
    <property type="match status" value="1"/>
</dbReference>
<dbReference type="InterPro" id="IPR040025">
    <property type="entry name" value="Znf622/Rei1/Reh1"/>
</dbReference>
<dbReference type="GO" id="GO:0042273">
    <property type="term" value="P:ribosomal large subunit biogenesis"/>
    <property type="evidence" value="ECO:0007669"/>
    <property type="project" value="TreeGrafter"/>
</dbReference>
<dbReference type="SUPFAM" id="SSF57667">
    <property type="entry name" value="beta-beta-alpha zinc fingers"/>
    <property type="match status" value="3"/>
</dbReference>
<keyword evidence="10" id="KW-1185">Reference proteome</keyword>
<keyword evidence="5" id="KW-0677">Repeat</keyword>
<protein>
    <submittedName>
        <fullName evidence="11">C2H2-type domain-containing protein</fullName>
    </submittedName>
</protein>
<dbReference type="AlphaFoldDB" id="A0A915JTA6"/>
<reference evidence="11" key="1">
    <citation type="submission" date="2022-11" db="UniProtKB">
        <authorList>
            <consortium name="WormBaseParasite"/>
        </authorList>
    </citation>
    <scope>IDENTIFICATION</scope>
</reference>
<comment type="subcellular location">
    <subcellularLocation>
        <location evidence="1">Cytoplasm</location>
    </subcellularLocation>
</comment>
<evidence type="ECO:0000259" key="9">
    <source>
        <dbReference type="PROSITE" id="PS00028"/>
    </source>
</evidence>
<feature type="domain" description="C2H2-type" evidence="9">
    <location>
        <begin position="18"/>
        <end position="40"/>
    </location>
</feature>
<dbReference type="InterPro" id="IPR013087">
    <property type="entry name" value="Znf_C2H2_type"/>
</dbReference>
<dbReference type="WBParaSite" id="nRc.2.0.1.t29294-RA">
    <property type="protein sequence ID" value="nRc.2.0.1.t29294-RA"/>
    <property type="gene ID" value="nRc.2.0.1.g29294"/>
</dbReference>
<evidence type="ECO:0000313" key="10">
    <source>
        <dbReference type="Proteomes" id="UP000887565"/>
    </source>
</evidence>
<proteinExistence type="inferred from homology"/>
<dbReference type="Pfam" id="PF12756">
    <property type="entry name" value="zf-C2H2_2"/>
    <property type="match status" value="1"/>
</dbReference>
<keyword evidence="3" id="KW-0690">Ribosome biogenesis</keyword>